<dbReference type="InterPro" id="IPR023401">
    <property type="entry name" value="ODC_N"/>
</dbReference>
<dbReference type="GO" id="GO:0005737">
    <property type="term" value="C:cytoplasm"/>
    <property type="evidence" value="ECO:0007669"/>
    <property type="project" value="TreeGrafter"/>
</dbReference>
<dbReference type="AlphaFoldDB" id="A0A7X2NGH3"/>
<dbReference type="PANTHER" id="PTHR13812:SF19">
    <property type="entry name" value="KETIMINE REDUCTASE MU-CRYSTALLIN"/>
    <property type="match status" value="1"/>
</dbReference>
<dbReference type="Gene3D" id="3.40.50.720">
    <property type="entry name" value="NAD(P)-binding Rossmann-like Domain"/>
    <property type="match status" value="1"/>
</dbReference>
<comment type="caution">
    <text evidence="1">The sequence shown here is derived from an EMBL/GenBank/DDBJ whole genome shotgun (WGS) entry which is preliminary data.</text>
</comment>
<evidence type="ECO:0000313" key="2">
    <source>
        <dbReference type="Proteomes" id="UP000461754"/>
    </source>
</evidence>
<accession>A0A7X2NGH3</accession>
<proteinExistence type="predicted"/>
<evidence type="ECO:0000313" key="1">
    <source>
        <dbReference type="EMBL" id="MSS20127.1"/>
    </source>
</evidence>
<dbReference type="Pfam" id="PF02423">
    <property type="entry name" value="OCD_Mu_crystall"/>
    <property type="match status" value="1"/>
</dbReference>
<organism evidence="1 2">
    <name type="scientific">Pseudoramibacter porci</name>
    <dbReference type="NCBI Taxonomy" id="2606631"/>
    <lineage>
        <taxon>Bacteria</taxon>
        <taxon>Bacillati</taxon>
        <taxon>Bacillota</taxon>
        <taxon>Clostridia</taxon>
        <taxon>Eubacteriales</taxon>
        <taxon>Eubacteriaceae</taxon>
        <taxon>Pseudoramibacter</taxon>
    </lineage>
</organism>
<dbReference type="PANTHER" id="PTHR13812">
    <property type="entry name" value="KETIMINE REDUCTASE MU-CRYSTALLIN"/>
    <property type="match status" value="1"/>
</dbReference>
<evidence type="ECO:0008006" key="3">
    <source>
        <dbReference type="Google" id="ProtNLM"/>
    </source>
</evidence>
<protein>
    <recommendedName>
        <fullName evidence="3">Ornithine cyclodeaminase</fullName>
    </recommendedName>
</protein>
<dbReference type="Proteomes" id="UP000461754">
    <property type="component" value="Unassembled WGS sequence"/>
</dbReference>
<name>A0A7X2NGH3_9FIRM</name>
<reference evidence="1 2" key="1">
    <citation type="submission" date="2019-08" db="EMBL/GenBank/DDBJ databases">
        <title>In-depth cultivation of the pig gut microbiome towards novel bacterial diversity and tailored functional studies.</title>
        <authorList>
            <person name="Wylensek D."/>
            <person name="Hitch T.C.A."/>
            <person name="Clavel T."/>
        </authorList>
    </citation>
    <scope>NUCLEOTIDE SEQUENCE [LARGE SCALE GENOMIC DNA]</scope>
    <source>
        <strain evidence="1 2">RF-744-FAT-4</strain>
    </source>
</reference>
<dbReference type="RefSeq" id="WP_154576506.1">
    <property type="nucleotide sequence ID" value="NZ_VUMO01000008.1"/>
</dbReference>
<dbReference type="Gene3D" id="3.30.1780.10">
    <property type="entry name" value="ornithine cyclodeaminase, domain 1"/>
    <property type="match status" value="1"/>
</dbReference>
<dbReference type="EMBL" id="VUMO01000008">
    <property type="protein sequence ID" value="MSS20127.1"/>
    <property type="molecule type" value="Genomic_DNA"/>
</dbReference>
<keyword evidence="2" id="KW-1185">Reference proteome</keyword>
<dbReference type="InterPro" id="IPR003462">
    <property type="entry name" value="ODC_Mu_crystall"/>
</dbReference>
<sequence length="318" mass="36759">MQLLDFYKVNNTLKRVPSINFYDWIDDALKHKSDFLMPVKTRMGQEHGDYYAVMPCLSVKDNVAMVKMIGRHTPKPGEKRTTMMSDLLLYEADTGILKAVMDAEYITTLRTGAAAAHSAIMYGKKAFRTIGLIGLGNIMTACMDVFFEKTKNKKLLVKLYRHHDQEIRFSERYKKYSNVRFEFCNTYENTIRGSDIIISALTRAESDFCENDCYEEGCTVIPIMTLGFQNCDLFFDHVYTDEIEQIRGFKYFNSFKAVTNHTDVLNESTLGRQSDQERILVYNYGLAIHDLYFAEKTLQLAGNVGKVDYSYCKDKFFM</sequence>
<gene>
    <name evidence="1" type="ORF">FYJ52_06915</name>
</gene>
<dbReference type="InterPro" id="IPR036291">
    <property type="entry name" value="NAD(P)-bd_dom_sf"/>
</dbReference>
<dbReference type="SUPFAM" id="SSF51735">
    <property type="entry name" value="NAD(P)-binding Rossmann-fold domains"/>
    <property type="match status" value="1"/>
</dbReference>